<evidence type="ECO:0000256" key="4">
    <source>
        <dbReference type="ARBA" id="ARBA00022475"/>
    </source>
</evidence>
<keyword evidence="12" id="KW-1185">Reference proteome</keyword>
<dbReference type="PANTHER" id="PTHR30614:SF37">
    <property type="entry name" value="AMINO-ACID ABC TRANSPORTER PERMEASE PROTEIN YHDX-RELATED"/>
    <property type="match status" value="1"/>
</dbReference>
<feature type="transmembrane region" description="Helical" evidence="9">
    <location>
        <begin position="317"/>
        <end position="340"/>
    </location>
</feature>
<feature type="transmembrane region" description="Helical" evidence="9">
    <location>
        <begin position="121"/>
        <end position="141"/>
    </location>
</feature>
<evidence type="ECO:0000256" key="3">
    <source>
        <dbReference type="ARBA" id="ARBA00022448"/>
    </source>
</evidence>
<dbReference type="InterPro" id="IPR035906">
    <property type="entry name" value="MetI-like_sf"/>
</dbReference>
<evidence type="ECO:0000313" key="11">
    <source>
        <dbReference type="EMBL" id="PZV39341.1"/>
    </source>
</evidence>
<dbReference type="GO" id="GO:0022857">
    <property type="term" value="F:transmembrane transporter activity"/>
    <property type="evidence" value="ECO:0007669"/>
    <property type="project" value="InterPro"/>
</dbReference>
<feature type="transmembrane region" description="Helical" evidence="9">
    <location>
        <begin position="252"/>
        <end position="271"/>
    </location>
</feature>
<dbReference type="Proteomes" id="UP000248616">
    <property type="component" value="Unassembled WGS sequence"/>
</dbReference>
<evidence type="ECO:0000313" key="12">
    <source>
        <dbReference type="Proteomes" id="UP000248616"/>
    </source>
</evidence>
<dbReference type="InterPro" id="IPR043429">
    <property type="entry name" value="ArtM/GltK/GlnP/TcyL/YhdX-like"/>
</dbReference>
<dbReference type="SUPFAM" id="SSF161098">
    <property type="entry name" value="MetI-like"/>
    <property type="match status" value="1"/>
</dbReference>
<organism evidence="11 12">
    <name type="scientific">Mesorhizobium kowhaii</name>
    <dbReference type="NCBI Taxonomy" id="1300272"/>
    <lineage>
        <taxon>Bacteria</taxon>
        <taxon>Pseudomonadati</taxon>
        <taxon>Pseudomonadota</taxon>
        <taxon>Alphaproteobacteria</taxon>
        <taxon>Hyphomicrobiales</taxon>
        <taxon>Phyllobacteriaceae</taxon>
        <taxon>Mesorhizobium</taxon>
    </lineage>
</organism>
<dbReference type="InterPro" id="IPR000515">
    <property type="entry name" value="MetI-like"/>
</dbReference>
<evidence type="ECO:0000256" key="8">
    <source>
        <dbReference type="ARBA" id="ARBA00023136"/>
    </source>
</evidence>
<dbReference type="AlphaFoldDB" id="A0A2W7CAS1"/>
<dbReference type="PROSITE" id="PS50928">
    <property type="entry name" value="ABC_TM1"/>
    <property type="match status" value="1"/>
</dbReference>
<dbReference type="Pfam" id="PF00528">
    <property type="entry name" value="BPD_transp_1"/>
    <property type="match status" value="1"/>
</dbReference>
<dbReference type="GO" id="GO:0006865">
    <property type="term" value="P:amino acid transport"/>
    <property type="evidence" value="ECO:0007669"/>
    <property type="project" value="UniProtKB-KW"/>
</dbReference>
<feature type="transmembrane region" description="Helical" evidence="9">
    <location>
        <begin position="12"/>
        <end position="34"/>
    </location>
</feature>
<dbReference type="OrthoDB" id="9808531at2"/>
<dbReference type="NCBIfam" id="TIGR01726">
    <property type="entry name" value="HEQRo_perm_3TM"/>
    <property type="match status" value="1"/>
</dbReference>
<dbReference type="EMBL" id="MZXV01000013">
    <property type="protein sequence ID" value="PZV39341.1"/>
    <property type="molecule type" value="Genomic_DNA"/>
</dbReference>
<keyword evidence="7 9" id="KW-1133">Transmembrane helix</keyword>
<proteinExistence type="inferred from homology"/>
<keyword evidence="6" id="KW-0029">Amino-acid transport</keyword>
<dbReference type="PANTHER" id="PTHR30614">
    <property type="entry name" value="MEMBRANE COMPONENT OF AMINO ACID ABC TRANSPORTER"/>
    <property type="match status" value="1"/>
</dbReference>
<sequence>MVSLLRNQKVRNTLLQVLYVGSIAALVLAGIVIARRNLAEQGITSGFNFLFKSTGWDVNFSLLPATANDPYWWYFLIGIINTLFLGSVGLMLATIVGTIVGLARTSSNDLARLLGRTYVDIFRNIPLILQVFFWYAIITHLPTPRGAHEAWGFLLTSRGLYIPFPNVSNAAFAAATLAVVAAIVLPTWLGRTSRLSQPIGQRRAIQFTAAAAALVCAAISLAVGRLPDLPLLDFPALQGLNLRGGLRIPPEFATLAIAIAIYGGSYIAEIVRGGFKSVGKGQVEAALSLGLSPWRVFTLVRLPLALRAMLPILANQYVWLMKATTMGIAVGFTDFFMIVALTINHSGQTLEAIGILMAGFLAINLSLAAVFNRINKAIALKGNQLRG</sequence>
<evidence type="ECO:0000256" key="9">
    <source>
        <dbReference type="RuleBase" id="RU363032"/>
    </source>
</evidence>
<evidence type="ECO:0000256" key="6">
    <source>
        <dbReference type="ARBA" id="ARBA00022970"/>
    </source>
</evidence>
<accession>A0A2W7CAS1</accession>
<dbReference type="RefSeq" id="WP_111543093.1">
    <property type="nucleotide sequence ID" value="NZ_MZXV01000013.1"/>
</dbReference>
<comment type="caution">
    <text evidence="11">The sequence shown here is derived from an EMBL/GenBank/DDBJ whole genome shotgun (WGS) entry which is preliminary data.</text>
</comment>
<feature type="transmembrane region" description="Helical" evidence="9">
    <location>
        <begin position="71"/>
        <end position="100"/>
    </location>
</feature>
<reference evidence="12" key="1">
    <citation type="submission" date="2017-03" db="EMBL/GenBank/DDBJ databases">
        <authorList>
            <person name="Safronova V.I."/>
            <person name="Sazanova A.L."/>
            <person name="Chirak E.R."/>
        </authorList>
    </citation>
    <scope>NUCLEOTIDE SEQUENCE [LARGE SCALE GENOMIC DNA]</scope>
    <source>
        <strain evidence="12">Ach-343</strain>
    </source>
</reference>
<evidence type="ECO:0000256" key="7">
    <source>
        <dbReference type="ARBA" id="ARBA00022989"/>
    </source>
</evidence>
<feature type="domain" description="ABC transmembrane type-1" evidence="10">
    <location>
        <begin position="79"/>
        <end position="371"/>
    </location>
</feature>
<keyword evidence="3 9" id="KW-0813">Transport</keyword>
<evidence type="ECO:0000256" key="5">
    <source>
        <dbReference type="ARBA" id="ARBA00022692"/>
    </source>
</evidence>
<dbReference type="InterPro" id="IPR010065">
    <property type="entry name" value="AA_ABC_transptr_permease_3TM"/>
</dbReference>
<name>A0A2W7CAS1_9HYPH</name>
<gene>
    <name evidence="11" type="ORF">B5V02_04985</name>
</gene>
<comment type="similarity">
    <text evidence="2">Belongs to the binding-protein-dependent transport system permease family. HisMQ subfamily.</text>
</comment>
<evidence type="ECO:0000259" key="10">
    <source>
        <dbReference type="PROSITE" id="PS50928"/>
    </source>
</evidence>
<feature type="transmembrane region" description="Helical" evidence="9">
    <location>
        <begin position="205"/>
        <end position="224"/>
    </location>
</feature>
<dbReference type="GO" id="GO:0043190">
    <property type="term" value="C:ATP-binding cassette (ABC) transporter complex"/>
    <property type="evidence" value="ECO:0007669"/>
    <property type="project" value="InterPro"/>
</dbReference>
<comment type="subcellular location">
    <subcellularLocation>
        <location evidence="1">Cell inner membrane</location>
        <topology evidence="1">Multi-pass membrane protein</topology>
    </subcellularLocation>
    <subcellularLocation>
        <location evidence="9">Cell membrane</location>
        <topology evidence="9">Multi-pass membrane protein</topology>
    </subcellularLocation>
</comment>
<feature type="transmembrane region" description="Helical" evidence="9">
    <location>
        <begin position="161"/>
        <end position="185"/>
    </location>
</feature>
<evidence type="ECO:0000256" key="1">
    <source>
        <dbReference type="ARBA" id="ARBA00004429"/>
    </source>
</evidence>
<dbReference type="Gene3D" id="1.10.3720.10">
    <property type="entry name" value="MetI-like"/>
    <property type="match status" value="1"/>
</dbReference>
<evidence type="ECO:0000256" key="2">
    <source>
        <dbReference type="ARBA" id="ARBA00010072"/>
    </source>
</evidence>
<feature type="transmembrane region" description="Helical" evidence="9">
    <location>
        <begin position="352"/>
        <end position="371"/>
    </location>
</feature>
<keyword evidence="8 9" id="KW-0472">Membrane</keyword>
<keyword evidence="4" id="KW-1003">Cell membrane</keyword>
<protein>
    <submittedName>
        <fullName evidence="11">ABC transporter permease</fullName>
    </submittedName>
</protein>
<dbReference type="CDD" id="cd06261">
    <property type="entry name" value="TM_PBP2"/>
    <property type="match status" value="1"/>
</dbReference>
<keyword evidence="5 9" id="KW-0812">Transmembrane</keyword>